<name>M2RR11_CERS8</name>
<evidence type="ECO:0000256" key="2">
    <source>
        <dbReference type="SAM" id="MobiDB-lite"/>
    </source>
</evidence>
<dbReference type="AlphaFoldDB" id="M2RR11"/>
<dbReference type="PROSITE" id="PS50118">
    <property type="entry name" value="HMG_BOX_2"/>
    <property type="match status" value="1"/>
</dbReference>
<evidence type="ECO:0000256" key="1">
    <source>
        <dbReference type="PROSITE-ProRule" id="PRU00267"/>
    </source>
</evidence>
<dbReference type="OrthoDB" id="6247875at2759"/>
<feature type="domain" description="HMG box" evidence="3">
    <location>
        <begin position="118"/>
        <end position="187"/>
    </location>
</feature>
<dbReference type="GO" id="GO:0005634">
    <property type="term" value="C:nucleus"/>
    <property type="evidence" value="ECO:0007669"/>
    <property type="project" value="UniProtKB-UniRule"/>
</dbReference>
<reference evidence="4 5" key="1">
    <citation type="journal article" date="2012" name="Proc. Natl. Acad. Sci. U.S.A.">
        <title>Comparative genomics of Ceriporiopsis subvermispora and Phanerochaete chrysosporium provide insight into selective ligninolysis.</title>
        <authorList>
            <person name="Fernandez-Fueyo E."/>
            <person name="Ruiz-Duenas F.J."/>
            <person name="Ferreira P."/>
            <person name="Floudas D."/>
            <person name="Hibbett D.S."/>
            <person name="Canessa P."/>
            <person name="Larrondo L.F."/>
            <person name="James T.Y."/>
            <person name="Seelenfreund D."/>
            <person name="Lobos S."/>
            <person name="Polanco R."/>
            <person name="Tello M."/>
            <person name="Honda Y."/>
            <person name="Watanabe T."/>
            <person name="Watanabe T."/>
            <person name="Ryu J.S."/>
            <person name="Kubicek C.P."/>
            <person name="Schmoll M."/>
            <person name="Gaskell J."/>
            <person name="Hammel K.E."/>
            <person name="St John F.J."/>
            <person name="Vanden Wymelenberg A."/>
            <person name="Sabat G."/>
            <person name="Splinter BonDurant S."/>
            <person name="Syed K."/>
            <person name="Yadav J.S."/>
            <person name="Doddapaneni H."/>
            <person name="Subramanian V."/>
            <person name="Lavin J.L."/>
            <person name="Oguiza J.A."/>
            <person name="Perez G."/>
            <person name="Pisabarro A.G."/>
            <person name="Ramirez L."/>
            <person name="Santoyo F."/>
            <person name="Master E."/>
            <person name="Coutinho P.M."/>
            <person name="Henrissat B."/>
            <person name="Lombard V."/>
            <person name="Magnuson J.K."/>
            <person name="Kuees U."/>
            <person name="Hori C."/>
            <person name="Igarashi K."/>
            <person name="Samejima M."/>
            <person name="Held B.W."/>
            <person name="Barry K.W."/>
            <person name="LaButti K.M."/>
            <person name="Lapidus A."/>
            <person name="Lindquist E.A."/>
            <person name="Lucas S.M."/>
            <person name="Riley R."/>
            <person name="Salamov A.A."/>
            <person name="Hoffmeister D."/>
            <person name="Schwenk D."/>
            <person name="Hadar Y."/>
            <person name="Yarden O."/>
            <person name="de Vries R.P."/>
            <person name="Wiebenga A."/>
            <person name="Stenlid J."/>
            <person name="Eastwood D."/>
            <person name="Grigoriev I.V."/>
            <person name="Berka R.M."/>
            <person name="Blanchette R.A."/>
            <person name="Kersten P."/>
            <person name="Martinez A.T."/>
            <person name="Vicuna R."/>
            <person name="Cullen D."/>
        </authorList>
    </citation>
    <scope>NUCLEOTIDE SEQUENCE [LARGE SCALE GENOMIC DNA]</scope>
    <source>
        <strain evidence="4 5">B</strain>
    </source>
</reference>
<feature type="region of interest" description="Disordered" evidence="2">
    <location>
        <begin position="1"/>
        <end position="31"/>
    </location>
</feature>
<keyword evidence="1" id="KW-0238">DNA-binding</keyword>
<keyword evidence="5" id="KW-1185">Reference proteome</keyword>
<dbReference type="STRING" id="914234.M2RR11"/>
<evidence type="ECO:0000313" key="4">
    <source>
        <dbReference type="EMBL" id="EMD40887.1"/>
    </source>
</evidence>
<protein>
    <recommendedName>
        <fullName evidence="3">HMG box domain-containing protein</fullName>
    </recommendedName>
</protein>
<feature type="region of interest" description="Disordered" evidence="2">
    <location>
        <begin position="189"/>
        <end position="233"/>
    </location>
</feature>
<dbReference type="Proteomes" id="UP000016930">
    <property type="component" value="Unassembled WGS sequence"/>
</dbReference>
<dbReference type="HOGENOM" id="CLU_846085_0_0_1"/>
<sequence>MPQHAARHSATGATVATPSTPVPISPVASSDPLASPLQEIPSLSAVCSEQSVSEATSLTSPLLTLSSPATTDLAMAHAAPIPFIASTQPFSDFADHIIEAQGIPFEGIHASGAEQMYPKKPRNAFILFRSHFYEQWRQAGKNVPHQSLMSELASREWASLTTEGKAFWKHKYKEEKLSYDKRKEKAIATRRKVEAAAPGERNRRGHTRNSTSRREAIQGTSLTKQKHGEYPVSTSAQPLPVAVIGSSAHQRGWPGSCFAPSASPMNAQFPVPMYGLPPYHMLQSSVPSSFTSVGPQGQLICWTPHIIHAAPPGLRTVQPNTAPTSYYSL</sequence>
<evidence type="ECO:0000313" key="5">
    <source>
        <dbReference type="Proteomes" id="UP000016930"/>
    </source>
</evidence>
<dbReference type="SMART" id="SM00398">
    <property type="entry name" value="HMG"/>
    <property type="match status" value="1"/>
</dbReference>
<dbReference type="InterPro" id="IPR036910">
    <property type="entry name" value="HMG_box_dom_sf"/>
</dbReference>
<dbReference type="InterPro" id="IPR009071">
    <property type="entry name" value="HMG_box_dom"/>
</dbReference>
<organism evidence="4 5">
    <name type="scientific">Ceriporiopsis subvermispora (strain B)</name>
    <name type="common">White-rot fungus</name>
    <name type="synonym">Gelatoporia subvermispora</name>
    <dbReference type="NCBI Taxonomy" id="914234"/>
    <lineage>
        <taxon>Eukaryota</taxon>
        <taxon>Fungi</taxon>
        <taxon>Dikarya</taxon>
        <taxon>Basidiomycota</taxon>
        <taxon>Agaricomycotina</taxon>
        <taxon>Agaricomycetes</taxon>
        <taxon>Polyporales</taxon>
        <taxon>Gelatoporiaceae</taxon>
        <taxon>Gelatoporia</taxon>
    </lineage>
</organism>
<feature type="non-terminal residue" evidence="4">
    <location>
        <position position="329"/>
    </location>
</feature>
<dbReference type="EMBL" id="KB445792">
    <property type="protein sequence ID" value="EMD40887.1"/>
    <property type="molecule type" value="Genomic_DNA"/>
</dbReference>
<dbReference type="Gene3D" id="1.10.30.10">
    <property type="entry name" value="High mobility group box domain"/>
    <property type="match status" value="1"/>
</dbReference>
<proteinExistence type="predicted"/>
<evidence type="ECO:0000259" key="3">
    <source>
        <dbReference type="PROSITE" id="PS50118"/>
    </source>
</evidence>
<dbReference type="GO" id="GO:0003677">
    <property type="term" value="F:DNA binding"/>
    <property type="evidence" value="ECO:0007669"/>
    <property type="project" value="UniProtKB-UniRule"/>
</dbReference>
<feature type="DNA-binding region" description="HMG box" evidence="1">
    <location>
        <begin position="118"/>
        <end position="187"/>
    </location>
</feature>
<gene>
    <name evidence="4" type="ORF">CERSUDRAFT_111468</name>
</gene>
<dbReference type="Pfam" id="PF00505">
    <property type="entry name" value="HMG_box"/>
    <property type="match status" value="1"/>
</dbReference>
<keyword evidence="1" id="KW-0539">Nucleus</keyword>
<accession>M2RR11</accession>
<dbReference type="SUPFAM" id="SSF47095">
    <property type="entry name" value="HMG-box"/>
    <property type="match status" value="1"/>
</dbReference>